<comment type="caution">
    <text evidence="3">The sequence shown here is derived from an EMBL/GenBank/DDBJ whole genome shotgun (WGS) entry which is preliminary data.</text>
</comment>
<feature type="region of interest" description="Disordered" evidence="2">
    <location>
        <begin position="113"/>
        <end position="146"/>
    </location>
</feature>
<organism evidence="3 4">
    <name type="scientific">Agaribacter flavus</name>
    <dbReference type="NCBI Taxonomy" id="1902781"/>
    <lineage>
        <taxon>Bacteria</taxon>
        <taxon>Pseudomonadati</taxon>
        <taxon>Pseudomonadota</taxon>
        <taxon>Gammaproteobacteria</taxon>
        <taxon>Alteromonadales</taxon>
        <taxon>Alteromonadaceae</taxon>
        <taxon>Agaribacter</taxon>
    </lineage>
</organism>
<dbReference type="InterPro" id="IPR009386">
    <property type="entry name" value="ZapG-like"/>
</dbReference>
<keyword evidence="1" id="KW-0175">Coiled coil</keyword>
<feature type="compositionally biased region" description="Basic and acidic residues" evidence="2">
    <location>
        <begin position="137"/>
        <end position="146"/>
    </location>
</feature>
<name>A0ABV7FS07_9ALTE</name>
<dbReference type="Pfam" id="PF06295">
    <property type="entry name" value="ZapG-like"/>
    <property type="match status" value="1"/>
</dbReference>
<sequence length="146" mass="15888">MDAISVLIGLIIGLLVGAAVAWKISQNQAASKSQQMASSEAELKALLAQQAQSHITTTKSAINTLKQQVEHLNNSILSYETSLSQPSQRGEKSNFYGEQASIFLRNSSVEVNKPPKSEIENAQPRDFANDSSGLFVGKEREEKVIK</sequence>
<proteinExistence type="predicted"/>
<feature type="coiled-coil region" evidence="1">
    <location>
        <begin position="29"/>
        <end position="82"/>
    </location>
</feature>
<dbReference type="RefSeq" id="WP_376919440.1">
    <property type="nucleotide sequence ID" value="NZ_JBHRSW010000008.1"/>
</dbReference>
<accession>A0ABV7FS07</accession>
<dbReference type="Proteomes" id="UP001595478">
    <property type="component" value="Unassembled WGS sequence"/>
</dbReference>
<gene>
    <name evidence="3" type="ORF">ACFOHL_06690</name>
</gene>
<evidence type="ECO:0000313" key="4">
    <source>
        <dbReference type="Proteomes" id="UP001595478"/>
    </source>
</evidence>
<evidence type="ECO:0000256" key="2">
    <source>
        <dbReference type="SAM" id="MobiDB-lite"/>
    </source>
</evidence>
<reference evidence="4" key="1">
    <citation type="journal article" date="2019" name="Int. J. Syst. Evol. Microbiol.">
        <title>The Global Catalogue of Microorganisms (GCM) 10K type strain sequencing project: providing services to taxonomists for standard genome sequencing and annotation.</title>
        <authorList>
            <consortium name="The Broad Institute Genomics Platform"/>
            <consortium name="The Broad Institute Genome Sequencing Center for Infectious Disease"/>
            <person name="Wu L."/>
            <person name="Ma J."/>
        </authorList>
    </citation>
    <scope>NUCLEOTIDE SEQUENCE [LARGE SCALE GENOMIC DNA]</scope>
    <source>
        <strain evidence="4">KCTC 52473</strain>
    </source>
</reference>
<evidence type="ECO:0000313" key="3">
    <source>
        <dbReference type="EMBL" id="MFC3121302.1"/>
    </source>
</evidence>
<evidence type="ECO:0000256" key="1">
    <source>
        <dbReference type="SAM" id="Coils"/>
    </source>
</evidence>
<dbReference type="EMBL" id="JBHRSW010000008">
    <property type="protein sequence ID" value="MFC3121302.1"/>
    <property type="molecule type" value="Genomic_DNA"/>
</dbReference>
<protein>
    <submittedName>
        <fullName evidence="3">ZapG family protein</fullName>
    </submittedName>
</protein>
<keyword evidence="4" id="KW-1185">Reference proteome</keyword>